<evidence type="ECO:0000256" key="1">
    <source>
        <dbReference type="ARBA" id="ARBA00023002"/>
    </source>
</evidence>
<dbReference type="PROSITE" id="PS00061">
    <property type="entry name" value="ADH_SHORT"/>
    <property type="match status" value="1"/>
</dbReference>
<evidence type="ECO:0000256" key="2">
    <source>
        <dbReference type="RuleBase" id="RU000363"/>
    </source>
</evidence>
<dbReference type="InterPro" id="IPR002347">
    <property type="entry name" value="SDR_fam"/>
</dbReference>
<dbReference type="GO" id="GO:0016491">
    <property type="term" value="F:oxidoreductase activity"/>
    <property type="evidence" value="ECO:0007669"/>
    <property type="project" value="UniProtKB-KW"/>
</dbReference>
<gene>
    <name evidence="4" type="ORF">ONB1V03_LOCUS8899</name>
</gene>
<dbReference type="Proteomes" id="UP000728032">
    <property type="component" value="Unassembled WGS sequence"/>
</dbReference>
<proteinExistence type="inferred from homology"/>
<evidence type="ECO:0000256" key="3">
    <source>
        <dbReference type="SAM" id="Phobius"/>
    </source>
</evidence>
<accession>A0A7R9QNR7</accession>
<comment type="similarity">
    <text evidence="2">Belongs to the short-chain dehydrogenases/reductases (SDR) family.</text>
</comment>
<reference evidence="4" key="1">
    <citation type="submission" date="2020-11" db="EMBL/GenBank/DDBJ databases">
        <authorList>
            <person name="Tran Van P."/>
        </authorList>
    </citation>
    <scope>NUCLEOTIDE SEQUENCE</scope>
</reference>
<dbReference type="SUPFAM" id="SSF51735">
    <property type="entry name" value="NAD(P)-binding Rossmann-fold domains"/>
    <property type="match status" value="1"/>
</dbReference>
<keyword evidence="5" id="KW-1185">Reference proteome</keyword>
<dbReference type="Gene3D" id="3.40.50.720">
    <property type="entry name" value="NAD(P)-binding Rossmann-like Domain"/>
    <property type="match status" value="1"/>
</dbReference>
<feature type="transmembrane region" description="Helical" evidence="3">
    <location>
        <begin position="20"/>
        <end position="41"/>
    </location>
</feature>
<evidence type="ECO:0000313" key="5">
    <source>
        <dbReference type="Proteomes" id="UP000728032"/>
    </source>
</evidence>
<dbReference type="OrthoDB" id="294295at2759"/>
<name>A0A7R9QNR7_9ACAR</name>
<dbReference type="PRINTS" id="PR00081">
    <property type="entry name" value="GDHRDH"/>
</dbReference>
<keyword evidence="3" id="KW-0472">Membrane</keyword>
<protein>
    <submittedName>
        <fullName evidence="4">Uncharacterized protein</fullName>
    </submittedName>
</protein>
<dbReference type="InterPro" id="IPR020904">
    <property type="entry name" value="Sc_DH/Rdtase_CS"/>
</dbReference>
<organism evidence="4">
    <name type="scientific">Oppiella nova</name>
    <dbReference type="NCBI Taxonomy" id="334625"/>
    <lineage>
        <taxon>Eukaryota</taxon>
        <taxon>Metazoa</taxon>
        <taxon>Ecdysozoa</taxon>
        <taxon>Arthropoda</taxon>
        <taxon>Chelicerata</taxon>
        <taxon>Arachnida</taxon>
        <taxon>Acari</taxon>
        <taxon>Acariformes</taxon>
        <taxon>Sarcoptiformes</taxon>
        <taxon>Oribatida</taxon>
        <taxon>Brachypylina</taxon>
        <taxon>Oppioidea</taxon>
        <taxon>Oppiidae</taxon>
        <taxon>Oppiella</taxon>
    </lineage>
</organism>
<keyword evidence="3" id="KW-1133">Transmembrane helix</keyword>
<dbReference type="PANTHER" id="PTHR43313:SF36">
    <property type="entry name" value="D-BETA-HYDROXYBUTYRATE DEHYDROGENASE, MITOCHONDRIAL"/>
    <property type="match status" value="1"/>
</dbReference>
<dbReference type="Pfam" id="PF00106">
    <property type="entry name" value="adh_short"/>
    <property type="match status" value="1"/>
</dbReference>
<dbReference type="PRINTS" id="PR00080">
    <property type="entry name" value="SDRFAMILY"/>
</dbReference>
<dbReference type="EMBL" id="CAJPVJ010005313">
    <property type="protein sequence ID" value="CAG2169422.1"/>
    <property type="molecule type" value="Genomic_DNA"/>
</dbReference>
<sequence length="344" mass="38936">MFDILHPVVNNYLPLFMIFYNYICLIIAKLLLISFIIYITIKFIQCFRRNQTITSKGKAVLITGCDTGFGHLLALSLNGLGFRVYATVYDTNTSGAQMLSKKCQFIDKMVVIKMDVTNDQEVRHVYQQVSEDLTKNDVVLWSVVNNAGLMLYSRLDWGSLESIQNVFEVNVFGVLRVTRIFLPLIKQSKGRVINYSSIVAYCSLQNLGIYCMSKAAVLRFSETLRKEMNEFGVTVSTICPGYYAHTELTNIALKGLEKAWNETDESVKSGYGDNYCDKIKKLYVKLQGMSFAQGNPNVVVNDIIDAIMNTSPKSHYFPIDGIVGKLAFYCNKYLCDTPDILNKM</sequence>
<dbReference type="InterPro" id="IPR036291">
    <property type="entry name" value="NAD(P)-bd_dom_sf"/>
</dbReference>
<dbReference type="GO" id="GO:0008202">
    <property type="term" value="P:steroid metabolic process"/>
    <property type="evidence" value="ECO:0007669"/>
    <property type="project" value="TreeGrafter"/>
</dbReference>
<dbReference type="EMBL" id="OC920138">
    <property type="protein sequence ID" value="CAD7652235.1"/>
    <property type="molecule type" value="Genomic_DNA"/>
</dbReference>
<dbReference type="AlphaFoldDB" id="A0A7R9QNR7"/>
<dbReference type="PANTHER" id="PTHR43313">
    <property type="entry name" value="SHORT-CHAIN DEHYDROGENASE/REDUCTASE FAMILY 9C"/>
    <property type="match status" value="1"/>
</dbReference>
<keyword evidence="1" id="KW-0560">Oxidoreductase</keyword>
<evidence type="ECO:0000313" key="4">
    <source>
        <dbReference type="EMBL" id="CAD7652235.1"/>
    </source>
</evidence>
<keyword evidence="3" id="KW-0812">Transmembrane</keyword>